<proteinExistence type="predicted"/>
<protein>
    <submittedName>
        <fullName evidence="1">Uncharacterized protein</fullName>
    </submittedName>
</protein>
<evidence type="ECO:0000313" key="1">
    <source>
        <dbReference type="EMBL" id="KAF2475287.1"/>
    </source>
</evidence>
<name>A0ACB6R9U0_9PLEO</name>
<accession>A0ACB6R9U0</accession>
<dbReference type="Proteomes" id="UP000799755">
    <property type="component" value="Unassembled WGS sequence"/>
</dbReference>
<sequence>MSLMNIRSLASAMTECTDTPHLRLSDTNQRPESTSASDYSVKPSDRSNDHVGEQPSEGISMVDIARKLRFDPENTATELPTQHRDHNSGRLSDPQRISSDAQYPELDMEGFEIGHFSADAFESESVNSDTVTLLRRQNSVPAITLTPASGSPPMIDTFTLAELGYPFHSKLQSIVPGKIDRISRRRKKTRPIPLFNLDKNPELRHPLKLCPPDKGNIQGFYRGALQRMKLKNWELRQCVGRFGKVLTGISSKLNTQGGDTSGQDVPENISQEKSGDSSHDLVLVATKKEHIWKKINASLALKARAKRNEEYNGGKVTGDVM</sequence>
<keyword evidence="2" id="KW-1185">Reference proteome</keyword>
<reference evidence="1" key="1">
    <citation type="journal article" date="2020" name="Stud. Mycol.">
        <title>101 Dothideomycetes genomes: a test case for predicting lifestyles and emergence of pathogens.</title>
        <authorList>
            <person name="Haridas S."/>
            <person name="Albert R."/>
            <person name="Binder M."/>
            <person name="Bloem J."/>
            <person name="Labutti K."/>
            <person name="Salamov A."/>
            <person name="Andreopoulos B."/>
            <person name="Baker S."/>
            <person name="Barry K."/>
            <person name="Bills G."/>
            <person name="Bluhm B."/>
            <person name="Cannon C."/>
            <person name="Castanera R."/>
            <person name="Culley D."/>
            <person name="Daum C."/>
            <person name="Ezra D."/>
            <person name="Gonzalez J."/>
            <person name="Henrissat B."/>
            <person name="Kuo A."/>
            <person name="Liang C."/>
            <person name="Lipzen A."/>
            <person name="Lutzoni F."/>
            <person name="Magnuson J."/>
            <person name="Mondo S."/>
            <person name="Nolan M."/>
            <person name="Ohm R."/>
            <person name="Pangilinan J."/>
            <person name="Park H.-J."/>
            <person name="Ramirez L."/>
            <person name="Alfaro M."/>
            <person name="Sun H."/>
            <person name="Tritt A."/>
            <person name="Yoshinaga Y."/>
            <person name="Zwiers L.-H."/>
            <person name="Turgeon B."/>
            <person name="Goodwin S."/>
            <person name="Spatafora J."/>
            <person name="Crous P."/>
            <person name="Grigoriev I."/>
        </authorList>
    </citation>
    <scope>NUCLEOTIDE SEQUENCE</scope>
    <source>
        <strain evidence="1">ATCC 200398</strain>
    </source>
</reference>
<evidence type="ECO:0000313" key="2">
    <source>
        <dbReference type="Proteomes" id="UP000799755"/>
    </source>
</evidence>
<organism evidence="1 2">
    <name type="scientific">Lindgomyces ingoldianus</name>
    <dbReference type="NCBI Taxonomy" id="673940"/>
    <lineage>
        <taxon>Eukaryota</taxon>
        <taxon>Fungi</taxon>
        <taxon>Dikarya</taxon>
        <taxon>Ascomycota</taxon>
        <taxon>Pezizomycotina</taxon>
        <taxon>Dothideomycetes</taxon>
        <taxon>Pleosporomycetidae</taxon>
        <taxon>Pleosporales</taxon>
        <taxon>Lindgomycetaceae</taxon>
        <taxon>Lindgomyces</taxon>
    </lineage>
</organism>
<comment type="caution">
    <text evidence="1">The sequence shown here is derived from an EMBL/GenBank/DDBJ whole genome shotgun (WGS) entry which is preliminary data.</text>
</comment>
<dbReference type="EMBL" id="MU003496">
    <property type="protein sequence ID" value="KAF2475287.1"/>
    <property type="molecule type" value="Genomic_DNA"/>
</dbReference>
<gene>
    <name evidence="1" type="ORF">BDR25DRAFT_382221</name>
</gene>